<evidence type="ECO:0000256" key="3">
    <source>
        <dbReference type="ARBA" id="ARBA00023157"/>
    </source>
</evidence>
<evidence type="ECO:0000256" key="4">
    <source>
        <dbReference type="SAM" id="SignalP"/>
    </source>
</evidence>
<accession>A0ABP1NC21</accession>
<evidence type="ECO:0000313" key="7">
    <source>
        <dbReference type="Proteomes" id="UP001642520"/>
    </source>
</evidence>
<dbReference type="Pfam" id="PF00188">
    <property type="entry name" value="CAP"/>
    <property type="match status" value="1"/>
</dbReference>
<dbReference type="Gene3D" id="3.40.33.10">
    <property type="entry name" value="CAP"/>
    <property type="match status" value="1"/>
</dbReference>
<dbReference type="InterPro" id="IPR035940">
    <property type="entry name" value="CAP_sf"/>
</dbReference>
<dbReference type="InterPro" id="IPR002413">
    <property type="entry name" value="V5_allergen-like"/>
</dbReference>
<gene>
    <name evidence="6" type="ORF">XYLVIOL_LOCUS3028</name>
</gene>
<protein>
    <recommendedName>
        <fullName evidence="5">SCP domain-containing protein</fullName>
    </recommendedName>
</protein>
<feature type="signal peptide" evidence="4">
    <location>
        <begin position="1"/>
        <end position="19"/>
    </location>
</feature>
<sequence>MYFLYIFAIAALLVCPGRTINCRNNRCTRRGRQNVVCEYPDPNPASVCGTVHSTGLTEPERNDIVYWMNYARAWVAKGLEKRGNPGPQPAASDMRLLLWDDELADIAQRWANQCIFEYAPCVDVERFEVGQTVVKFPRESLTMREVVDLIHEAVREMDRNQVCRVTDIWKAYMYKILVWAKTYKVGCGKIIYKADQGAQYTNHTVVCLYGPSGNVYGKRVYEIIDD</sequence>
<comment type="caution">
    <text evidence="6">The sequence shown here is derived from an EMBL/GenBank/DDBJ whole genome shotgun (WGS) entry which is preliminary data.</text>
</comment>
<evidence type="ECO:0000259" key="5">
    <source>
        <dbReference type="SMART" id="SM00198"/>
    </source>
</evidence>
<evidence type="ECO:0000256" key="1">
    <source>
        <dbReference type="ARBA" id="ARBA00004613"/>
    </source>
</evidence>
<dbReference type="PRINTS" id="PR00838">
    <property type="entry name" value="V5ALLERGEN"/>
</dbReference>
<proteinExistence type="predicted"/>
<evidence type="ECO:0000313" key="6">
    <source>
        <dbReference type="EMBL" id="CAL7938012.1"/>
    </source>
</evidence>
<feature type="chain" id="PRO_5045436506" description="SCP domain-containing protein" evidence="4">
    <location>
        <begin position="20"/>
        <end position="226"/>
    </location>
</feature>
<keyword evidence="7" id="KW-1185">Reference proteome</keyword>
<keyword evidence="2" id="KW-0964">Secreted</keyword>
<keyword evidence="3" id="KW-1015">Disulfide bond</keyword>
<organism evidence="6 7">
    <name type="scientific">Xylocopa violacea</name>
    <name type="common">Violet carpenter bee</name>
    <name type="synonym">Apis violacea</name>
    <dbReference type="NCBI Taxonomy" id="135666"/>
    <lineage>
        <taxon>Eukaryota</taxon>
        <taxon>Metazoa</taxon>
        <taxon>Ecdysozoa</taxon>
        <taxon>Arthropoda</taxon>
        <taxon>Hexapoda</taxon>
        <taxon>Insecta</taxon>
        <taxon>Pterygota</taxon>
        <taxon>Neoptera</taxon>
        <taxon>Endopterygota</taxon>
        <taxon>Hymenoptera</taxon>
        <taxon>Apocrita</taxon>
        <taxon>Aculeata</taxon>
        <taxon>Apoidea</taxon>
        <taxon>Anthophila</taxon>
        <taxon>Apidae</taxon>
        <taxon>Xylocopa</taxon>
        <taxon>Xylocopa</taxon>
    </lineage>
</organism>
<dbReference type="InterPro" id="IPR014044">
    <property type="entry name" value="CAP_dom"/>
</dbReference>
<dbReference type="EMBL" id="CAXAJV020001288">
    <property type="protein sequence ID" value="CAL7938012.1"/>
    <property type="molecule type" value="Genomic_DNA"/>
</dbReference>
<dbReference type="Proteomes" id="UP001642520">
    <property type="component" value="Unassembled WGS sequence"/>
</dbReference>
<feature type="domain" description="SCP" evidence="5">
    <location>
        <begin position="59"/>
        <end position="217"/>
    </location>
</feature>
<dbReference type="PANTHER" id="PTHR10334">
    <property type="entry name" value="CYSTEINE-RICH SECRETORY PROTEIN-RELATED"/>
    <property type="match status" value="1"/>
</dbReference>
<dbReference type="SMART" id="SM00198">
    <property type="entry name" value="SCP"/>
    <property type="match status" value="1"/>
</dbReference>
<name>A0ABP1NC21_XYLVO</name>
<evidence type="ECO:0000256" key="2">
    <source>
        <dbReference type="ARBA" id="ARBA00022525"/>
    </source>
</evidence>
<keyword evidence="4" id="KW-0732">Signal</keyword>
<dbReference type="CDD" id="cd05380">
    <property type="entry name" value="CAP_euk"/>
    <property type="match status" value="1"/>
</dbReference>
<reference evidence="6 7" key="1">
    <citation type="submission" date="2024-08" db="EMBL/GenBank/DDBJ databases">
        <authorList>
            <person name="Will J Nash"/>
            <person name="Angela Man"/>
            <person name="Seanna McTaggart"/>
            <person name="Kendall Baker"/>
            <person name="Tom Barker"/>
            <person name="Leah Catchpole"/>
            <person name="Alex Durrant"/>
            <person name="Karim Gharbi"/>
            <person name="Naomi Irish"/>
            <person name="Gemy Kaithakottil"/>
            <person name="Debby Ku"/>
            <person name="Aaliyah Providence"/>
            <person name="Felix Shaw"/>
            <person name="David Swarbreck"/>
            <person name="Chris Watkins"/>
            <person name="Ann M. McCartney"/>
            <person name="Giulio Formenti"/>
            <person name="Alice Mouton"/>
            <person name="Noel Vella"/>
            <person name="Bjorn M von Reumont"/>
            <person name="Adriana Vella"/>
            <person name="Wilfried Haerty"/>
        </authorList>
    </citation>
    <scope>NUCLEOTIDE SEQUENCE [LARGE SCALE GENOMIC DNA]</scope>
</reference>
<comment type="subcellular location">
    <subcellularLocation>
        <location evidence="1">Secreted</location>
    </subcellularLocation>
</comment>
<dbReference type="PRINTS" id="PR00837">
    <property type="entry name" value="V5TPXLIKE"/>
</dbReference>
<dbReference type="InterPro" id="IPR001283">
    <property type="entry name" value="CRISP-related"/>
</dbReference>
<dbReference type="SUPFAM" id="SSF55797">
    <property type="entry name" value="PR-1-like"/>
    <property type="match status" value="1"/>
</dbReference>